<dbReference type="Proteomes" id="UP001430804">
    <property type="component" value="Unassembled WGS sequence"/>
</dbReference>
<protein>
    <submittedName>
        <fullName evidence="8">1-acyl-sn-glycerol-3-phosphate acyltransferase</fullName>
    </submittedName>
</protein>
<comment type="pathway">
    <text evidence="1">Lipid metabolism.</text>
</comment>
<evidence type="ECO:0000256" key="6">
    <source>
        <dbReference type="SAM" id="MobiDB-lite"/>
    </source>
</evidence>
<evidence type="ECO:0000256" key="5">
    <source>
        <dbReference type="ARBA" id="ARBA00023315"/>
    </source>
</evidence>
<evidence type="ECO:0000256" key="4">
    <source>
        <dbReference type="ARBA" id="ARBA00023098"/>
    </source>
</evidence>
<dbReference type="InterPro" id="IPR002123">
    <property type="entry name" value="Plipid/glycerol_acylTrfase"/>
</dbReference>
<keyword evidence="3" id="KW-0808">Transferase</keyword>
<name>A0ABS6WNW5_9HYPH</name>
<gene>
    <name evidence="8" type="ORF">KY465_10220</name>
</gene>
<feature type="region of interest" description="Disordered" evidence="6">
    <location>
        <begin position="256"/>
        <end position="280"/>
    </location>
</feature>
<proteinExistence type="predicted"/>
<dbReference type="EMBL" id="JAHWQX010000002">
    <property type="protein sequence ID" value="MBW3097656.1"/>
    <property type="molecule type" value="Genomic_DNA"/>
</dbReference>
<evidence type="ECO:0000256" key="2">
    <source>
        <dbReference type="ARBA" id="ARBA00022516"/>
    </source>
</evidence>
<dbReference type="PANTHER" id="PTHR10434:SF64">
    <property type="entry name" value="1-ACYL-SN-GLYCEROL-3-PHOSPHATE ACYLTRANSFERASE-RELATED"/>
    <property type="match status" value="1"/>
</dbReference>
<evidence type="ECO:0000256" key="1">
    <source>
        <dbReference type="ARBA" id="ARBA00005189"/>
    </source>
</evidence>
<reference evidence="8" key="1">
    <citation type="submission" date="2021-07" db="EMBL/GenBank/DDBJ databases">
        <title>Pseudohoeflea marina sp. nov. a polyhydroxyalcanoate-producing bacterium.</title>
        <authorList>
            <person name="Zheng W."/>
            <person name="Yu S."/>
            <person name="Huang Y."/>
        </authorList>
    </citation>
    <scope>NUCLEOTIDE SEQUENCE</scope>
    <source>
        <strain evidence="8">DP4N28-3</strain>
    </source>
</reference>
<accession>A0ABS6WNW5</accession>
<dbReference type="CDD" id="cd07989">
    <property type="entry name" value="LPLAT_AGPAT-like"/>
    <property type="match status" value="1"/>
</dbReference>
<evidence type="ECO:0000313" key="8">
    <source>
        <dbReference type="EMBL" id="MBW3097656.1"/>
    </source>
</evidence>
<evidence type="ECO:0000259" key="7">
    <source>
        <dbReference type="SMART" id="SM00563"/>
    </source>
</evidence>
<comment type="caution">
    <text evidence="8">The sequence shown here is derived from an EMBL/GenBank/DDBJ whole genome shotgun (WGS) entry which is preliminary data.</text>
</comment>
<dbReference type="RefSeq" id="WP_219201542.1">
    <property type="nucleotide sequence ID" value="NZ_JAHWQX010000002.1"/>
</dbReference>
<keyword evidence="5 8" id="KW-0012">Acyltransferase</keyword>
<keyword evidence="4" id="KW-0443">Lipid metabolism</keyword>
<keyword evidence="9" id="KW-1185">Reference proteome</keyword>
<dbReference type="GO" id="GO:0016746">
    <property type="term" value="F:acyltransferase activity"/>
    <property type="evidence" value="ECO:0007669"/>
    <property type="project" value="UniProtKB-KW"/>
</dbReference>
<sequence length="280" mass="30933">MTALRLIGVGLVFLVLTLLLLPLQLLAIATGHEIRRRLPRHWHRVMARTIGFRIAVRGAPADRRPLLLISNHVSWKDIIILGAITDVVFVAKSEVRTWPVFGWLARLQRSVFIDRQRRRTTGVQIGEMAARLTAGEILVLFPEGTTSDGNRTLPFKTALFGAATAALQAVPDRRVHVQPVSIAYLGLHGLPMGRYHRPVAAWPGDIPLAPHLLRVLQYGALDIEVCFGEPLAFDETTDRKRAARRLEAQITEMLAGSLQQGPHPRQPAGEAANADCHDAP</sequence>
<organism evidence="8 9">
    <name type="scientific">Pseudohoeflea coraliihabitans</name>
    <dbReference type="NCBI Taxonomy" id="2860393"/>
    <lineage>
        <taxon>Bacteria</taxon>
        <taxon>Pseudomonadati</taxon>
        <taxon>Pseudomonadota</taxon>
        <taxon>Alphaproteobacteria</taxon>
        <taxon>Hyphomicrobiales</taxon>
        <taxon>Rhizobiaceae</taxon>
        <taxon>Pseudohoeflea</taxon>
    </lineage>
</organism>
<evidence type="ECO:0000256" key="3">
    <source>
        <dbReference type="ARBA" id="ARBA00022679"/>
    </source>
</evidence>
<feature type="domain" description="Phospholipid/glycerol acyltransferase" evidence="7">
    <location>
        <begin position="66"/>
        <end position="185"/>
    </location>
</feature>
<dbReference type="PANTHER" id="PTHR10434">
    <property type="entry name" value="1-ACYL-SN-GLYCEROL-3-PHOSPHATE ACYLTRANSFERASE"/>
    <property type="match status" value="1"/>
</dbReference>
<dbReference type="Pfam" id="PF01553">
    <property type="entry name" value="Acyltransferase"/>
    <property type="match status" value="1"/>
</dbReference>
<dbReference type="SMART" id="SM00563">
    <property type="entry name" value="PlsC"/>
    <property type="match status" value="1"/>
</dbReference>
<keyword evidence="2" id="KW-0444">Lipid biosynthesis</keyword>
<evidence type="ECO:0000313" key="9">
    <source>
        <dbReference type="Proteomes" id="UP001430804"/>
    </source>
</evidence>